<feature type="region of interest" description="Disordered" evidence="2">
    <location>
        <begin position="1"/>
        <end position="27"/>
    </location>
</feature>
<feature type="non-terminal residue" evidence="3">
    <location>
        <position position="1"/>
    </location>
</feature>
<dbReference type="OrthoDB" id="6434569at2759"/>
<dbReference type="PANTHER" id="PTHR17608">
    <property type="entry name" value="GENETIC SUPPRESSOR ELEMENT 1"/>
    <property type="match status" value="1"/>
</dbReference>
<dbReference type="PANTHER" id="PTHR17608:SF4">
    <property type="entry name" value="GENETIC SUPPRESSOR ELEMENT 1"/>
    <property type="match status" value="1"/>
</dbReference>
<evidence type="ECO:0000313" key="3">
    <source>
        <dbReference type="EMBL" id="GFY67659.1"/>
    </source>
</evidence>
<accession>A0A8X6YA58</accession>
<keyword evidence="4" id="KW-1185">Reference proteome</keyword>
<evidence type="ECO:0000313" key="4">
    <source>
        <dbReference type="Proteomes" id="UP000886998"/>
    </source>
</evidence>
<proteinExistence type="predicted"/>
<protein>
    <submittedName>
        <fullName evidence="3">DUF3736 domain-containing protein</fullName>
    </submittedName>
</protein>
<dbReference type="InterPro" id="IPR042337">
    <property type="entry name" value="GSE1"/>
</dbReference>
<dbReference type="Proteomes" id="UP000886998">
    <property type="component" value="Unassembled WGS sequence"/>
</dbReference>
<name>A0A8X6YA58_9ARAC</name>
<keyword evidence="1" id="KW-0175">Coiled coil</keyword>
<evidence type="ECO:0000256" key="1">
    <source>
        <dbReference type="SAM" id="Coils"/>
    </source>
</evidence>
<dbReference type="AlphaFoldDB" id="A0A8X6YA58"/>
<reference evidence="3" key="1">
    <citation type="submission" date="2020-08" db="EMBL/GenBank/DDBJ databases">
        <title>Multicomponent nature underlies the extraordinary mechanical properties of spider dragline silk.</title>
        <authorList>
            <person name="Kono N."/>
            <person name="Nakamura H."/>
            <person name="Mori M."/>
            <person name="Yoshida Y."/>
            <person name="Ohtoshi R."/>
            <person name="Malay A.D."/>
            <person name="Moran D.A.P."/>
            <person name="Tomita M."/>
            <person name="Numata K."/>
            <person name="Arakawa K."/>
        </authorList>
    </citation>
    <scope>NUCLEOTIDE SEQUENCE</scope>
</reference>
<organism evidence="3 4">
    <name type="scientific">Trichonephila inaurata madagascariensis</name>
    <dbReference type="NCBI Taxonomy" id="2747483"/>
    <lineage>
        <taxon>Eukaryota</taxon>
        <taxon>Metazoa</taxon>
        <taxon>Ecdysozoa</taxon>
        <taxon>Arthropoda</taxon>
        <taxon>Chelicerata</taxon>
        <taxon>Arachnida</taxon>
        <taxon>Araneae</taxon>
        <taxon>Araneomorphae</taxon>
        <taxon>Entelegynae</taxon>
        <taxon>Araneoidea</taxon>
        <taxon>Nephilidae</taxon>
        <taxon>Trichonephila</taxon>
        <taxon>Trichonephila inaurata</taxon>
    </lineage>
</organism>
<sequence length="188" mass="21422">PYNSSLDSSESFNSSSVSTSLDRSDSSYSSLYKSFNKFSFKRGHSLKNEFRFVTPESSQRSNHVARTNIPAVATTTGSCSVSTQVDPSSFSNNIDKSLADLKNSFNWPGLEAIMEAFYRHQNEQSSEKVVLTERCHQLRQTQEELKMEADGLSRQMSELLRCKRELDEERQKHQLAIDHLKQCLQIGR</sequence>
<evidence type="ECO:0000256" key="2">
    <source>
        <dbReference type="SAM" id="MobiDB-lite"/>
    </source>
</evidence>
<comment type="caution">
    <text evidence="3">The sequence shown here is derived from an EMBL/GenBank/DDBJ whole genome shotgun (WGS) entry which is preliminary data.</text>
</comment>
<feature type="coiled-coil region" evidence="1">
    <location>
        <begin position="135"/>
        <end position="172"/>
    </location>
</feature>
<dbReference type="EMBL" id="BMAV01016671">
    <property type="protein sequence ID" value="GFY67659.1"/>
    <property type="molecule type" value="Genomic_DNA"/>
</dbReference>
<gene>
    <name evidence="3" type="primary">AVEN_139507_1</name>
    <name evidence="3" type="ORF">TNIN_412431</name>
</gene>